<dbReference type="InterPro" id="IPR051678">
    <property type="entry name" value="AGP_Transferase"/>
</dbReference>
<evidence type="ECO:0000313" key="4">
    <source>
        <dbReference type="Proteomes" id="UP001338125"/>
    </source>
</evidence>
<sequence length="566" mass="64755">MTNVPTLPTLNGELRLEDALQGDDNVLPRLKYAKLKEQFWNSLAARKDDIEALVCRQLGVNWCQLRIMRFWKSGSFNVVIPILLANGEAVHLRIPLPYKVGEECRPGNVEEKLRCEIATYLWIEQHCPDVPIPRLHAFGLPDGSTFTHPSNTPFLRNQPGTYADGYTVYSVVRAAKGDMLVMSWEQHRHDQLFRQRLFRDLARITLSMNRIPLPRIGSLSFNSDGIITLSNRPLNLHLQMYENEGIPAGIPRNRTYSAIEGYISDLLSFQDNKVLHQPNSIHSTSDGQMQLAALTALRAIMHHFIKPEFREGPFYLTHTDLHGGNIFVDKNWNISTIIDLEWAQSMPIEMQLPPYWLTSRAVDCFEDKEAVSEYDILLREYLDVYETEEKKHGDYALQANVKRDVWNNGGFWYFQALLIPKGMYNIFERHVQPLFNKEHSEQSIFEKVFFWYWGFGAQTVIEKKIKDEEDYVMEVKEAFGVTNESETSEPNDTESASQGDADAIVVIEQEEEYKIGYDTSTDESGTGIGVSEKMHMTEVDGGAMNGVSTDANTAEVERRVTTPNEE</sequence>
<dbReference type="EMBL" id="JAVFKD010000001">
    <property type="protein sequence ID" value="KAK5997833.1"/>
    <property type="molecule type" value="Genomic_DNA"/>
</dbReference>
<proteinExistence type="predicted"/>
<organism evidence="3 4">
    <name type="scientific">Cladobotryum mycophilum</name>
    <dbReference type="NCBI Taxonomy" id="491253"/>
    <lineage>
        <taxon>Eukaryota</taxon>
        <taxon>Fungi</taxon>
        <taxon>Dikarya</taxon>
        <taxon>Ascomycota</taxon>
        <taxon>Pezizomycotina</taxon>
        <taxon>Sordariomycetes</taxon>
        <taxon>Hypocreomycetidae</taxon>
        <taxon>Hypocreales</taxon>
        <taxon>Hypocreaceae</taxon>
        <taxon>Cladobotryum</taxon>
    </lineage>
</organism>
<feature type="region of interest" description="Disordered" evidence="1">
    <location>
        <begin position="540"/>
        <end position="566"/>
    </location>
</feature>
<gene>
    <name evidence="3" type="ORF">PT974_00196</name>
</gene>
<feature type="domain" description="Aminoglycoside phosphotransferase" evidence="2">
    <location>
        <begin position="104"/>
        <end position="348"/>
    </location>
</feature>
<dbReference type="PANTHER" id="PTHR21310:SF37">
    <property type="entry name" value="AMINOGLYCOSIDE PHOSPHOTRANSFERASE DOMAIN-CONTAINING PROTEIN"/>
    <property type="match status" value="1"/>
</dbReference>
<name>A0ABR0T0D6_9HYPO</name>
<accession>A0ABR0T0D6</accession>
<dbReference type="PANTHER" id="PTHR21310">
    <property type="entry name" value="AMINOGLYCOSIDE PHOSPHOTRANSFERASE-RELATED-RELATED"/>
    <property type="match status" value="1"/>
</dbReference>
<evidence type="ECO:0000313" key="3">
    <source>
        <dbReference type="EMBL" id="KAK5997833.1"/>
    </source>
</evidence>
<protein>
    <recommendedName>
        <fullName evidence="2">Aminoglycoside phosphotransferase domain-containing protein</fullName>
    </recommendedName>
</protein>
<reference evidence="3 4" key="1">
    <citation type="submission" date="2024-01" db="EMBL/GenBank/DDBJ databases">
        <title>Complete genome of Cladobotryum mycophilum ATHUM6906.</title>
        <authorList>
            <person name="Christinaki A.C."/>
            <person name="Myridakis A.I."/>
            <person name="Kouvelis V.N."/>
        </authorList>
    </citation>
    <scope>NUCLEOTIDE SEQUENCE [LARGE SCALE GENOMIC DNA]</scope>
    <source>
        <strain evidence="3 4">ATHUM6906</strain>
    </source>
</reference>
<dbReference type="Pfam" id="PF01636">
    <property type="entry name" value="APH"/>
    <property type="match status" value="1"/>
</dbReference>
<keyword evidence="4" id="KW-1185">Reference proteome</keyword>
<dbReference type="InterPro" id="IPR011009">
    <property type="entry name" value="Kinase-like_dom_sf"/>
</dbReference>
<dbReference type="Proteomes" id="UP001338125">
    <property type="component" value="Unassembled WGS sequence"/>
</dbReference>
<feature type="region of interest" description="Disordered" evidence="1">
    <location>
        <begin position="481"/>
        <end position="500"/>
    </location>
</feature>
<evidence type="ECO:0000259" key="2">
    <source>
        <dbReference type="Pfam" id="PF01636"/>
    </source>
</evidence>
<comment type="caution">
    <text evidence="3">The sequence shown here is derived from an EMBL/GenBank/DDBJ whole genome shotgun (WGS) entry which is preliminary data.</text>
</comment>
<evidence type="ECO:0000256" key="1">
    <source>
        <dbReference type="SAM" id="MobiDB-lite"/>
    </source>
</evidence>
<dbReference type="InterPro" id="IPR002575">
    <property type="entry name" value="Aminoglycoside_PTrfase"/>
</dbReference>
<dbReference type="SUPFAM" id="SSF56112">
    <property type="entry name" value="Protein kinase-like (PK-like)"/>
    <property type="match status" value="1"/>
</dbReference>